<feature type="region of interest" description="Disordered" evidence="1">
    <location>
        <begin position="1"/>
        <end position="20"/>
    </location>
</feature>
<dbReference type="Proteomes" id="UP000265520">
    <property type="component" value="Unassembled WGS sequence"/>
</dbReference>
<organism evidence="2 3">
    <name type="scientific">Trifolium medium</name>
    <dbReference type="NCBI Taxonomy" id="97028"/>
    <lineage>
        <taxon>Eukaryota</taxon>
        <taxon>Viridiplantae</taxon>
        <taxon>Streptophyta</taxon>
        <taxon>Embryophyta</taxon>
        <taxon>Tracheophyta</taxon>
        <taxon>Spermatophyta</taxon>
        <taxon>Magnoliopsida</taxon>
        <taxon>eudicotyledons</taxon>
        <taxon>Gunneridae</taxon>
        <taxon>Pentapetalae</taxon>
        <taxon>rosids</taxon>
        <taxon>fabids</taxon>
        <taxon>Fabales</taxon>
        <taxon>Fabaceae</taxon>
        <taxon>Papilionoideae</taxon>
        <taxon>50 kb inversion clade</taxon>
        <taxon>NPAAA clade</taxon>
        <taxon>Hologalegina</taxon>
        <taxon>IRL clade</taxon>
        <taxon>Trifolieae</taxon>
        <taxon>Trifolium</taxon>
    </lineage>
</organism>
<feature type="compositionally biased region" description="Polar residues" evidence="1">
    <location>
        <begin position="1"/>
        <end position="11"/>
    </location>
</feature>
<evidence type="ECO:0000256" key="1">
    <source>
        <dbReference type="SAM" id="MobiDB-lite"/>
    </source>
</evidence>
<protein>
    <submittedName>
        <fullName evidence="2">Uncharacterized protein</fullName>
    </submittedName>
</protein>
<feature type="non-terminal residue" evidence="2">
    <location>
        <position position="37"/>
    </location>
</feature>
<comment type="caution">
    <text evidence="2">The sequence shown here is derived from an EMBL/GenBank/DDBJ whole genome shotgun (WGS) entry which is preliminary data.</text>
</comment>
<evidence type="ECO:0000313" key="2">
    <source>
        <dbReference type="EMBL" id="MCI44071.1"/>
    </source>
</evidence>
<dbReference type="EMBL" id="LXQA010325801">
    <property type="protein sequence ID" value="MCI44071.1"/>
    <property type="molecule type" value="Genomic_DNA"/>
</dbReference>
<sequence>MPKSSNNTTVEGTPKPSLNEGCVFAHEKRAYTTEECL</sequence>
<keyword evidence="3" id="KW-1185">Reference proteome</keyword>
<evidence type="ECO:0000313" key="3">
    <source>
        <dbReference type="Proteomes" id="UP000265520"/>
    </source>
</evidence>
<name>A0A392S599_9FABA</name>
<proteinExistence type="predicted"/>
<accession>A0A392S599</accession>
<dbReference type="AlphaFoldDB" id="A0A392S599"/>
<reference evidence="2 3" key="1">
    <citation type="journal article" date="2018" name="Front. Plant Sci.">
        <title>Red Clover (Trifolium pratense) and Zigzag Clover (T. medium) - A Picture of Genomic Similarities and Differences.</title>
        <authorList>
            <person name="Dluhosova J."/>
            <person name="Istvanek J."/>
            <person name="Nedelnik J."/>
            <person name="Repkova J."/>
        </authorList>
    </citation>
    <scope>NUCLEOTIDE SEQUENCE [LARGE SCALE GENOMIC DNA]</scope>
    <source>
        <strain evidence="3">cv. 10/8</strain>
        <tissue evidence="2">Leaf</tissue>
    </source>
</reference>